<dbReference type="PROSITE" id="PS51194">
    <property type="entry name" value="HELICASE_CTER"/>
    <property type="match status" value="1"/>
</dbReference>
<gene>
    <name evidence="7" type="ORF">K7X08_022662</name>
</gene>
<dbReference type="GO" id="GO:0003724">
    <property type="term" value="F:RNA helicase activity"/>
    <property type="evidence" value="ECO:0007669"/>
    <property type="project" value="UniProtKB-EC"/>
</dbReference>
<organism evidence="7 8">
    <name type="scientific">Anisodus acutangulus</name>
    <dbReference type="NCBI Taxonomy" id="402998"/>
    <lineage>
        <taxon>Eukaryota</taxon>
        <taxon>Viridiplantae</taxon>
        <taxon>Streptophyta</taxon>
        <taxon>Embryophyta</taxon>
        <taxon>Tracheophyta</taxon>
        <taxon>Spermatophyta</taxon>
        <taxon>Magnoliopsida</taxon>
        <taxon>eudicotyledons</taxon>
        <taxon>Gunneridae</taxon>
        <taxon>Pentapetalae</taxon>
        <taxon>asterids</taxon>
        <taxon>lamiids</taxon>
        <taxon>Solanales</taxon>
        <taxon>Solanaceae</taxon>
        <taxon>Solanoideae</taxon>
        <taxon>Hyoscyameae</taxon>
        <taxon>Anisodus</taxon>
    </lineage>
</organism>
<sequence>MVLSATLTQDPSKLAQLDLHHPLLLTTGERHYKLPEELKSFKLLCQSKLKPLYLVSLLQSLQGEKSIVFTSSVESTHRLCTLLKFFDNLQIEFKEYSRLQRQSVRSKTLRAFRSGQVQVRISSDVMTRGMDVEGVKNVINYDMPAYIKTFIHRAGRTARAGQSGWCFTLMHKDEIKRFKKMLQKADCNSCPTYSVSSEVIESLRSVYTSALEKLRENIESEKFKKIKIRLKSSNVRKEK</sequence>
<keyword evidence="2 5" id="KW-0378">Hydrolase</keyword>
<dbReference type="SMART" id="SM00490">
    <property type="entry name" value="HELICc"/>
    <property type="match status" value="1"/>
</dbReference>
<feature type="domain" description="Helicase C-terminal" evidence="6">
    <location>
        <begin position="53"/>
        <end position="207"/>
    </location>
</feature>
<keyword evidence="1 5" id="KW-0547">Nucleotide-binding</keyword>
<dbReference type="Proteomes" id="UP001152561">
    <property type="component" value="Unassembled WGS sequence"/>
</dbReference>
<protein>
    <recommendedName>
        <fullName evidence="5">ATP-dependent RNA helicase</fullName>
        <ecNumber evidence="5">3.6.4.13</ecNumber>
    </recommendedName>
</protein>
<keyword evidence="4 5" id="KW-0694">RNA-binding</keyword>
<comment type="domain">
    <text evidence="5">The Q motif is unique to and characteristic of the DEAD box family of RNA helicases and controls ATP binding and hydrolysis.</text>
</comment>
<keyword evidence="5" id="KW-0347">Helicase</keyword>
<evidence type="ECO:0000259" key="6">
    <source>
        <dbReference type="PROSITE" id="PS51194"/>
    </source>
</evidence>
<proteinExistence type="inferred from homology"/>
<dbReference type="EMBL" id="JAJAGQ010000006">
    <property type="protein sequence ID" value="KAJ8560802.1"/>
    <property type="molecule type" value="Genomic_DNA"/>
</dbReference>
<comment type="function">
    <text evidence="5">RNA helicase.</text>
</comment>
<dbReference type="GO" id="GO:0016787">
    <property type="term" value="F:hydrolase activity"/>
    <property type="evidence" value="ECO:0007669"/>
    <property type="project" value="UniProtKB-KW"/>
</dbReference>
<dbReference type="EC" id="3.6.4.13" evidence="5"/>
<dbReference type="GO" id="GO:0005524">
    <property type="term" value="F:ATP binding"/>
    <property type="evidence" value="ECO:0007669"/>
    <property type="project" value="UniProtKB-UniRule"/>
</dbReference>
<dbReference type="InterPro" id="IPR027417">
    <property type="entry name" value="P-loop_NTPase"/>
</dbReference>
<evidence type="ECO:0000256" key="3">
    <source>
        <dbReference type="ARBA" id="ARBA00022840"/>
    </source>
</evidence>
<reference evidence="8" key="1">
    <citation type="journal article" date="2023" name="Proc. Natl. Acad. Sci. U.S.A.">
        <title>Genomic and structural basis for evolution of tropane alkaloid biosynthesis.</title>
        <authorList>
            <person name="Wanga Y.-J."/>
            <person name="Taina T."/>
            <person name="Yua J.-Y."/>
            <person name="Lia J."/>
            <person name="Xua B."/>
            <person name="Chenc J."/>
            <person name="D'Auriad J.C."/>
            <person name="Huanga J.-P."/>
            <person name="Huanga S.-X."/>
        </authorList>
    </citation>
    <scope>NUCLEOTIDE SEQUENCE [LARGE SCALE GENOMIC DNA]</scope>
    <source>
        <strain evidence="8">cv. KIB-2019</strain>
    </source>
</reference>
<dbReference type="AlphaFoldDB" id="A0A9Q1RK61"/>
<dbReference type="OrthoDB" id="3370at2759"/>
<evidence type="ECO:0000313" key="7">
    <source>
        <dbReference type="EMBL" id="KAJ8560802.1"/>
    </source>
</evidence>
<dbReference type="GO" id="GO:0003723">
    <property type="term" value="F:RNA binding"/>
    <property type="evidence" value="ECO:0007669"/>
    <property type="project" value="UniProtKB-UniRule"/>
</dbReference>
<evidence type="ECO:0000256" key="2">
    <source>
        <dbReference type="ARBA" id="ARBA00022801"/>
    </source>
</evidence>
<accession>A0A9Q1RK61</accession>
<dbReference type="InterPro" id="IPR001650">
    <property type="entry name" value="Helicase_C-like"/>
</dbReference>
<dbReference type="PANTHER" id="PTHR24031">
    <property type="entry name" value="RNA HELICASE"/>
    <property type="match status" value="1"/>
</dbReference>
<dbReference type="CDD" id="cd18787">
    <property type="entry name" value="SF2_C_DEAD"/>
    <property type="match status" value="1"/>
</dbReference>
<comment type="catalytic activity">
    <reaction evidence="5">
        <text>ATP + H2O = ADP + phosphate + H(+)</text>
        <dbReference type="Rhea" id="RHEA:13065"/>
        <dbReference type="ChEBI" id="CHEBI:15377"/>
        <dbReference type="ChEBI" id="CHEBI:15378"/>
        <dbReference type="ChEBI" id="CHEBI:30616"/>
        <dbReference type="ChEBI" id="CHEBI:43474"/>
        <dbReference type="ChEBI" id="CHEBI:456216"/>
        <dbReference type="EC" id="3.6.4.13"/>
    </reaction>
</comment>
<evidence type="ECO:0000313" key="8">
    <source>
        <dbReference type="Proteomes" id="UP001152561"/>
    </source>
</evidence>
<evidence type="ECO:0000256" key="4">
    <source>
        <dbReference type="ARBA" id="ARBA00022884"/>
    </source>
</evidence>
<comment type="similarity">
    <text evidence="5">Belongs to the DEAD box helicase family.</text>
</comment>
<name>A0A9Q1RK61_9SOLA</name>
<comment type="caution">
    <text evidence="7">The sequence shown here is derived from an EMBL/GenBank/DDBJ whole genome shotgun (WGS) entry which is preliminary data.</text>
</comment>
<evidence type="ECO:0000256" key="5">
    <source>
        <dbReference type="RuleBase" id="RU365068"/>
    </source>
</evidence>
<dbReference type="Pfam" id="PF00271">
    <property type="entry name" value="Helicase_C"/>
    <property type="match status" value="1"/>
</dbReference>
<keyword evidence="3 5" id="KW-0067">ATP-binding</keyword>
<evidence type="ECO:0000256" key="1">
    <source>
        <dbReference type="ARBA" id="ARBA00022741"/>
    </source>
</evidence>
<dbReference type="SUPFAM" id="SSF52540">
    <property type="entry name" value="P-loop containing nucleoside triphosphate hydrolases"/>
    <property type="match status" value="1"/>
</dbReference>
<keyword evidence="8" id="KW-1185">Reference proteome</keyword>
<dbReference type="Gene3D" id="3.40.50.300">
    <property type="entry name" value="P-loop containing nucleotide triphosphate hydrolases"/>
    <property type="match status" value="1"/>
</dbReference>